<sequence length="87" mass="9839">MLQQILVEPSKVREAKWEVVAVVEACQELGSDARLSGATFRYVKEMGKRIQARVEILSAYLGRSLRGRRPARRFSKEVVNGLLECFG</sequence>
<gene>
    <name evidence="1" type="ORF">AWB70_04096</name>
</gene>
<proteinExistence type="predicted"/>
<keyword evidence="2" id="KW-1185">Reference proteome</keyword>
<protein>
    <submittedName>
        <fullName evidence="1">Uncharacterized protein</fullName>
    </submittedName>
</protein>
<organism evidence="1 2">
    <name type="scientific">Caballeronia cordobensis</name>
    <name type="common">Burkholderia cordobensis</name>
    <dbReference type="NCBI Taxonomy" id="1353886"/>
    <lineage>
        <taxon>Bacteria</taxon>
        <taxon>Pseudomonadati</taxon>
        <taxon>Pseudomonadota</taxon>
        <taxon>Betaproteobacteria</taxon>
        <taxon>Burkholderiales</taxon>
        <taxon>Burkholderiaceae</taxon>
        <taxon>Caballeronia</taxon>
    </lineage>
</organism>
<evidence type="ECO:0000313" key="1">
    <source>
        <dbReference type="EMBL" id="SAL50680.1"/>
    </source>
</evidence>
<evidence type="ECO:0000313" key="2">
    <source>
        <dbReference type="Proteomes" id="UP000054740"/>
    </source>
</evidence>
<dbReference type="EMBL" id="FCNY02000010">
    <property type="protein sequence ID" value="SAL50680.1"/>
    <property type="molecule type" value="Genomic_DNA"/>
</dbReference>
<dbReference type="AlphaFoldDB" id="A0A158I3T4"/>
<dbReference type="Proteomes" id="UP000054740">
    <property type="component" value="Unassembled WGS sequence"/>
</dbReference>
<reference evidence="2" key="1">
    <citation type="submission" date="2016-01" db="EMBL/GenBank/DDBJ databases">
        <authorList>
            <person name="Peeters C."/>
        </authorList>
    </citation>
    <scope>NUCLEOTIDE SEQUENCE [LARGE SCALE GENOMIC DNA]</scope>
</reference>
<accession>A0A158I3T4</accession>
<name>A0A158I3T4_CABCO</name>